<comment type="caution">
    <text evidence="2">The sequence shown here is derived from an EMBL/GenBank/DDBJ whole genome shotgun (WGS) entry which is preliminary data.</text>
</comment>
<dbReference type="RefSeq" id="WP_318062753.1">
    <property type="nucleotide sequence ID" value="NZ_JAWONS010000058.1"/>
</dbReference>
<reference evidence="2 3" key="1">
    <citation type="submission" date="2023-10" db="EMBL/GenBank/DDBJ databases">
        <title>A novel Glycoside Hydrolase 43-Like Enzyme from Clostrdium boliviensis is an Endo-xylanase, and a Candidate for Xylooligosaccharides Production from Different Xylan Substrates.</title>
        <authorList>
            <person name="Alvarez M.T."/>
            <person name="Rocabado-Villegas L.R."/>
            <person name="Salas-Veizaga D.M."/>
            <person name="Linares-Pasten J.A."/>
            <person name="Gudmundsdottir E.E."/>
            <person name="Hreggvidsson G.O."/>
            <person name="Adlercreutz P."/>
            <person name="Nordberg Karlsson E."/>
        </authorList>
    </citation>
    <scope>NUCLEOTIDE SEQUENCE [LARGE SCALE GENOMIC DNA]</scope>
    <source>
        <strain evidence="2 3">E-1</strain>
    </source>
</reference>
<protein>
    <submittedName>
        <fullName evidence="2">Uncharacterized protein</fullName>
    </submittedName>
</protein>
<feature type="compositionally biased region" description="Polar residues" evidence="1">
    <location>
        <begin position="527"/>
        <end position="539"/>
    </location>
</feature>
<evidence type="ECO:0000313" key="3">
    <source>
        <dbReference type="Proteomes" id="UP001276854"/>
    </source>
</evidence>
<sequence>MKKWLRRLELKRKTAACMAMVLATMAFLPYVPVNMVSFANYAQTIEPSAWVSWNPSSYGGEANSKGYAPTGLMYETKDFHLGSAVEDGNFPAGAKQYLVKNNSSTESGYDEFDKTFLYCVAGHTASAQIYLGSQAFLDDYWTPDKRPDLFPKKVGDENREKFNFLMNVYASYMGRNESVAACNDANTGTAKYIVASVINWIAADDCGFTGDDFTADLKVFRNKRDYKAILKQMNPNSVGDRSVFNQLTSTQIDSKYAARGCKNWAEWMFGNVWDAATITKQFNVDSEETVYFAKMDHASDTYTITIPYSNNAVKDYYQHLSAKDLYGDWTFTGPTDAGLVFTSMTGEVPSDGTGIATLYWPNQSQIGADLAKDLGSAQLATFKFYTRNQYGSNPNSYAFDISQTYFAAKMDKDLEVHVRVGSGAAGTAVVNRYKHTEGFGANYNVGLNAFDSETGKPLADTHWDILEKFDDSQLDSTDLDLRRAGDYSSNLGSLTGASWEEDSGNDEERIALNYDGDTGLNDSVANLYNQGNSSGSQFDRWSDPENDPCNADEHITDSNGILHYVDSRGNIHSEVAHHDSRSYTYQKGYCSGHPAPVIEYEEVPEPEYDEETGEQTNEDEIEAVEEYNQELHDTAWAKWLEGVKECEARVKEGGFFHAIDPTGRTQREALEADRDQLYKDFISLKYQYSAKELLPASGYSLHGSHPDDIPMEWRTVTSSEYKDYKSHGIDHSGGSFSDGPDMEMASLSADAVQVPVPKTGMPDQEGMFVSFGTSDNVAGFEAVTEVAEKTGTEVVKESETEVVEDTETVEETEAELVEETEAETVEETQPETTEVTEPE</sequence>
<evidence type="ECO:0000313" key="2">
    <source>
        <dbReference type="EMBL" id="MDW2796484.1"/>
    </source>
</evidence>
<feature type="compositionally biased region" description="Acidic residues" evidence="1">
    <location>
        <begin position="800"/>
        <end position="839"/>
    </location>
</feature>
<feature type="region of interest" description="Disordered" evidence="1">
    <location>
        <begin position="791"/>
        <end position="839"/>
    </location>
</feature>
<dbReference type="EMBL" id="JAWONS010000058">
    <property type="protein sequence ID" value="MDW2796484.1"/>
    <property type="molecule type" value="Genomic_DNA"/>
</dbReference>
<organism evidence="2 3">
    <name type="scientific">Clostridium boliviensis</name>
    <dbReference type="NCBI Taxonomy" id="318465"/>
    <lineage>
        <taxon>Bacteria</taxon>
        <taxon>Bacillati</taxon>
        <taxon>Bacillota</taxon>
        <taxon>Clostridia</taxon>
        <taxon>Eubacteriales</taxon>
        <taxon>Clostridiaceae</taxon>
        <taxon>Clostridium</taxon>
    </lineage>
</organism>
<evidence type="ECO:0000256" key="1">
    <source>
        <dbReference type="SAM" id="MobiDB-lite"/>
    </source>
</evidence>
<dbReference type="Proteomes" id="UP001276854">
    <property type="component" value="Unassembled WGS sequence"/>
</dbReference>
<accession>A0ABU4GFS6</accession>
<keyword evidence="3" id="KW-1185">Reference proteome</keyword>
<gene>
    <name evidence="2" type="ORF">RZO55_02670</name>
</gene>
<feature type="region of interest" description="Disordered" evidence="1">
    <location>
        <begin position="527"/>
        <end position="554"/>
    </location>
</feature>
<proteinExistence type="predicted"/>
<feature type="non-terminal residue" evidence="2">
    <location>
        <position position="839"/>
    </location>
</feature>
<name>A0ABU4GFS6_9CLOT</name>